<evidence type="ECO:0008006" key="3">
    <source>
        <dbReference type="Google" id="ProtNLM"/>
    </source>
</evidence>
<dbReference type="Proteomes" id="UP001149303">
    <property type="component" value="Unassembled WGS sequence"/>
</dbReference>
<comment type="caution">
    <text evidence="1">The sequence shown here is derived from an EMBL/GenBank/DDBJ whole genome shotgun (WGS) entry which is preliminary data.</text>
</comment>
<accession>A0A9X4EKB9</accession>
<evidence type="ECO:0000313" key="2">
    <source>
        <dbReference type="Proteomes" id="UP001149303"/>
    </source>
</evidence>
<keyword evidence="2" id="KW-1185">Reference proteome</keyword>
<dbReference type="RefSeq" id="WP_274638923.1">
    <property type="nucleotide sequence ID" value="NZ_JAIWJY010000001.1"/>
</dbReference>
<name>A0A9X4EKB9_9FLAO</name>
<protein>
    <recommendedName>
        <fullName evidence="3">Trimeric autotransporter adhesin YadA-like head domain-containing protein</fullName>
    </recommendedName>
</protein>
<proteinExistence type="predicted"/>
<sequence length="607" mass="64559">MKQNKETLKSYFETGDKPTENHFADLIDSYIDAKQPEGEANRRFVIDEAGEVSIASEQQVSEYTLSPISGTNTVDLLKDGVSVSQIDLTPYLDDTNLARLVSGTVDANGLATFTRDDDTTFTVDLSNLKETQVQVDFNQTDDTQPDYIKNKPTTPTLNDVLNEDNTSVESIHLTGTGDKFSINLDGEYGEAGLRLGSSAQVYRMVINQPSASLNQPTSLDFTTTDGIATKRILRLTKDKVITGEILHANKNIVVNGFDPFIEIKDNNQNEVNSTVLKISNNTAERTITFPDANGTIALISNIPQLQAGSNITIDNADSQNPIIKTSDAFINQVQNIETTLGNKLDVNSDGSQLINVDAVTLNGQSDFLNLNSGGTVTGATTFNSDLAIGTKIVTGNAEDVLIGFGQQASTGEKNNVGIGTRALQSITFGNDNIAIGLMALAYLETGQTNVGIGRMAGYYIKGSYNVAIGNAALYGLSGTTINSGNVAIGEGAGAYINGGFTNNTQSQNSIYIGFVTKSASAGTDNEIVIGANAEGQGSNTVTIGNSSITDTYLEGTTHSDSFKVRALNSAPASASAPGTVGEIRYTSDYIYVCVAANTWKRTELSTW</sequence>
<evidence type="ECO:0000313" key="1">
    <source>
        <dbReference type="EMBL" id="MDE1205562.1"/>
    </source>
</evidence>
<gene>
    <name evidence="1" type="ORF">LCI24_02025</name>
</gene>
<reference evidence="1" key="1">
    <citation type="submission" date="2021-09" db="EMBL/GenBank/DDBJ databases">
        <authorList>
            <person name="Smyrli M."/>
        </authorList>
    </citation>
    <scope>NUCLEOTIDE SEQUENCE</scope>
    <source>
        <strain evidence="1">LAR25</strain>
    </source>
</reference>
<dbReference type="AlphaFoldDB" id="A0A9X4EKB9"/>
<dbReference type="EMBL" id="JAIWJY010000001">
    <property type="protein sequence ID" value="MDE1205562.1"/>
    <property type="molecule type" value="Genomic_DNA"/>
</dbReference>
<organism evidence="1 2">
    <name type="scientific">Tenacibaculum larymnensis</name>
    <dbReference type="NCBI Taxonomy" id="2878201"/>
    <lineage>
        <taxon>Bacteria</taxon>
        <taxon>Pseudomonadati</taxon>
        <taxon>Bacteroidota</taxon>
        <taxon>Flavobacteriia</taxon>
        <taxon>Flavobacteriales</taxon>
        <taxon>Flavobacteriaceae</taxon>
        <taxon>Tenacibaculum</taxon>
    </lineage>
</organism>